<gene>
    <name evidence="1" type="ORF">LCGC14_1828960</name>
</gene>
<evidence type="ECO:0000313" key="1">
    <source>
        <dbReference type="EMBL" id="KKL97983.1"/>
    </source>
</evidence>
<comment type="caution">
    <text evidence="1">The sequence shown here is derived from an EMBL/GenBank/DDBJ whole genome shotgun (WGS) entry which is preliminary data.</text>
</comment>
<sequence length="177" mass="19625">LMACRQAEHEEILAELEEDKRGLALLDRAAVTVNAETIFTTLGISAFEDVRYQVERHRLMVEKFFINRAELSDIVKTMSTAVDPVTERELILAGYIGNILNAQIITAAGTGVEEVVPVGTFYAATGSEYLGEMGVRVELFSEPFNMFSHRRLVKGWAFGEIIGFGIPNPRATSKGRK</sequence>
<feature type="non-terminal residue" evidence="1">
    <location>
        <position position="1"/>
    </location>
</feature>
<dbReference type="AlphaFoldDB" id="A0A0F9GGW4"/>
<dbReference type="EMBL" id="LAZR01018031">
    <property type="protein sequence ID" value="KKL97983.1"/>
    <property type="molecule type" value="Genomic_DNA"/>
</dbReference>
<protein>
    <submittedName>
        <fullName evidence="1">Uncharacterized protein</fullName>
    </submittedName>
</protein>
<name>A0A0F9GGW4_9ZZZZ</name>
<accession>A0A0F9GGW4</accession>
<organism evidence="1">
    <name type="scientific">marine sediment metagenome</name>
    <dbReference type="NCBI Taxonomy" id="412755"/>
    <lineage>
        <taxon>unclassified sequences</taxon>
        <taxon>metagenomes</taxon>
        <taxon>ecological metagenomes</taxon>
    </lineage>
</organism>
<reference evidence="1" key="1">
    <citation type="journal article" date="2015" name="Nature">
        <title>Complex archaea that bridge the gap between prokaryotes and eukaryotes.</title>
        <authorList>
            <person name="Spang A."/>
            <person name="Saw J.H."/>
            <person name="Jorgensen S.L."/>
            <person name="Zaremba-Niedzwiedzka K."/>
            <person name="Martijn J."/>
            <person name="Lind A.E."/>
            <person name="van Eijk R."/>
            <person name="Schleper C."/>
            <person name="Guy L."/>
            <person name="Ettema T.J."/>
        </authorList>
    </citation>
    <scope>NUCLEOTIDE SEQUENCE</scope>
</reference>
<proteinExistence type="predicted"/>